<dbReference type="InterPro" id="IPR003399">
    <property type="entry name" value="Mce/MlaD"/>
</dbReference>
<gene>
    <name evidence="4" type="ORF">FGL95_18615</name>
</gene>
<feature type="transmembrane region" description="Helical" evidence="1">
    <location>
        <begin position="12"/>
        <end position="33"/>
    </location>
</feature>
<evidence type="ECO:0000256" key="1">
    <source>
        <dbReference type="SAM" id="Phobius"/>
    </source>
</evidence>
<dbReference type="InterPro" id="IPR005693">
    <property type="entry name" value="Mce"/>
</dbReference>
<keyword evidence="1" id="KW-0472">Membrane</keyword>
<feature type="domain" description="Mce/MlaD" evidence="2">
    <location>
        <begin position="38"/>
        <end position="112"/>
    </location>
</feature>
<dbReference type="AlphaFoldDB" id="A0A848KMU3"/>
<sequence length="419" mass="44200">MTSTVFGRNRKRILIAVACVLALVAATVAYFVYERITTHRLTAYFTSATGLYPGDDVRVLGVKVGTVDSVEPQPESVKVEMSVDSDVEIPSDADAVIIAQSLVSGRFVQLTPVYDGGAALADNAEIPIGRTAVPVEWDDIKRELTRLSTALGPVGDDAQGSFGRFLNTAAANLDGNGDALKSTLHELSNALGILSDGRTDLFATIRNLQVFVSALSNSNTQIVSFGNRLATVSQVLGDSSDALGQGLVDLDAALGDVQRFVADNRDKLATGVAQLADATKVLADKRPELEQVLHIAPNALANFYQIYKPAQGSLTGVVGLNEVASPLTFLCGSVEGLGNNDSQRSADLCRQFFAPVFNSLVVNYPPILVNPASGVAAFPNQIEYSPEDLRASVPPQSPIAQPLPQPNGLLSLLLPGGGR</sequence>
<dbReference type="GO" id="GO:0005576">
    <property type="term" value="C:extracellular region"/>
    <property type="evidence" value="ECO:0007669"/>
    <property type="project" value="TreeGrafter"/>
</dbReference>
<keyword evidence="1" id="KW-1133">Transmembrane helix</keyword>
<reference evidence="4 5" key="2">
    <citation type="submission" date="2020-06" db="EMBL/GenBank/DDBJ databases">
        <title>Antribacter stalactiti gen. nov., sp. nov., a new member of the family Nacardiaceae isolated from a cave.</title>
        <authorList>
            <person name="Kim I.S."/>
        </authorList>
    </citation>
    <scope>NUCLEOTIDE SEQUENCE [LARGE SCALE GENOMIC DNA]</scope>
    <source>
        <strain evidence="4 5">YC2-7</strain>
    </source>
</reference>
<reference evidence="4 5" key="1">
    <citation type="submission" date="2019-05" db="EMBL/GenBank/DDBJ databases">
        <authorList>
            <person name="Lee S.D."/>
        </authorList>
    </citation>
    <scope>NUCLEOTIDE SEQUENCE [LARGE SCALE GENOMIC DNA]</scope>
    <source>
        <strain evidence="4 5">YC2-7</strain>
    </source>
</reference>
<comment type="caution">
    <text evidence="4">The sequence shown here is derived from an EMBL/GenBank/DDBJ whole genome shotgun (WGS) entry which is preliminary data.</text>
</comment>
<organism evidence="4 5">
    <name type="scientific">Antrihabitans stalactiti</name>
    <dbReference type="NCBI Taxonomy" id="2584121"/>
    <lineage>
        <taxon>Bacteria</taxon>
        <taxon>Bacillati</taxon>
        <taxon>Actinomycetota</taxon>
        <taxon>Actinomycetes</taxon>
        <taxon>Mycobacteriales</taxon>
        <taxon>Nocardiaceae</taxon>
        <taxon>Antrihabitans</taxon>
    </lineage>
</organism>
<dbReference type="Pfam" id="PF11887">
    <property type="entry name" value="Mce4_CUP1"/>
    <property type="match status" value="1"/>
</dbReference>
<evidence type="ECO:0000313" key="4">
    <source>
        <dbReference type="EMBL" id="NMN97057.1"/>
    </source>
</evidence>
<proteinExistence type="predicted"/>
<feature type="domain" description="Mammalian cell entry C-terminal" evidence="3">
    <location>
        <begin position="118"/>
        <end position="302"/>
    </location>
</feature>
<dbReference type="PANTHER" id="PTHR33371">
    <property type="entry name" value="INTERMEMBRANE PHOSPHOLIPID TRANSPORT SYSTEM BINDING PROTEIN MLAD-RELATED"/>
    <property type="match status" value="1"/>
</dbReference>
<name>A0A848KMU3_9NOCA</name>
<dbReference type="InterPro" id="IPR052336">
    <property type="entry name" value="MlaD_Phospholipid_Transporter"/>
</dbReference>
<keyword evidence="1" id="KW-0812">Transmembrane</keyword>
<dbReference type="Pfam" id="PF02470">
    <property type="entry name" value="MlaD"/>
    <property type="match status" value="1"/>
</dbReference>
<dbReference type="RefSeq" id="WP_169589588.1">
    <property type="nucleotide sequence ID" value="NZ_VCQU01000006.1"/>
</dbReference>
<dbReference type="PANTHER" id="PTHR33371:SF4">
    <property type="entry name" value="INTERMEMBRANE PHOSPHOLIPID TRANSPORT SYSTEM BINDING PROTEIN MLAD"/>
    <property type="match status" value="1"/>
</dbReference>
<evidence type="ECO:0000259" key="3">
    <source>
        <dbReference type="Pfam" id="PF11887"/>
    </source>
</evidence>
<keyword evidence="5" id="KW-1185">Reference proteome</keyword>
<evidence type="ECO:0000259" key="2">
    <source>
        <dbReference type="Pfam" id="PF02470"/>
    </source>
</evidence>
<dbReference type="NCBIfam" id="TIGR00996">
    <property type="entry name" value="Mtu_fam_mce"/>
    <property type="match status" value="1"/>
</dbReference>
<evidence type="ECO:0000313" key="5">
    <source>
        <dbReference type="Proteomes" id="UP000535543"/>
    </source>
</evidence>
<dbReference type="Proteomes" id="UP000535543">
    <property type="component" value="Unassembled WGS sequence"/>
</dbReference>
<dbReference type="InterPro" id="IPR024516">
    <property type="entry name" value="Mce_C"/>
</dbReference>
<protein>
    <submittedName>
        <fullName evidence="4">MCE family protein</fullName>
    </submittedName>
</protein>
<accession>A0A848KMU3</accession>
<dbReference type="EMBL" id="VCQU01000006">
    <property type="protein sequence ID" value="NMN97057.1"/>
    <property type="molecule type" value="Genomic_DNA"/>
</dbReference>